<accession>A0A068UAL2</accession>
<dbReference type="AlphaFoldDB" id="A0A068UAL2"/>
<name>A0A068UAL2_COFCA</name>
<reference evidence="3" key="1">
    <citation type="journal article" date="2014" name="Science">
        <title>The coffee genome provides insight into the convergent evolution of caffeine biosynthesis.</title>
        <authorList>
            <person name="Denoeud F."/>
            <person name="Carretero-Paulet L."/>
            <person name="Dereeper A."/>
            <person name="Droc G."/>
            <person name="Guyot R."/>
            <person name="Pietrella M."/>
            <person name="Zheng C."/>
            <person name="Alberti A."/>
            <person name="Anthony F."/>
            <person name="Aprea G."/>
            <person name="Aury J.M."/>
            <person name="Bento P."/>
            <person name="Bernard M."/>
            <person name="Bocs S."/>
            <person name="Campa C."/>
            <person name="Cenci A."/>
            <person name="Combes M.C."/>
            <person name="Crouzillat D."/>
            <person name="Da Silva C."/>
            <person name="Daddiego L."/>
            <person name="De Bellis F."/>
            <person name="Dussert S."/>
            <person name="Garsmeur O."/>
            <person name="Gayraud T."/>
            <person name="Guignon V."/>
            <person name="Jahn K."/>
            <person name="Jamilloux V."/>
            <person name="Joet T."/>
            <person name="Labadie K."/>
            <person name="Lan T."/>
            <person name="Leclercq J."/>
            <person name="Lepelley M."/>
            <person name="Leroy T."/>
            <person name="Li L.T."/>
            <person name="Librado P."/>
            <person name="Lopez L."/>
            <person name="Munoz A."/>
            <person name="Noel B."/>
            <person name="Pallavicini A."/>
            <person name="Perrotta G."/>
            <person name="Poncet V."/>
            <person name="Pot D."/>
            <person name="Priyono X."/>
            <person name="Rigoreau M."/>
            <person name="Rouard M."/>
            <person name="Rozas J."/>
            <person name="Tranchant-Dubreuil C."/>
            <person name="VanBuren R."/>
            <person name="Zhang Q."/>
            <person name="Andrade A.C."/>
            <person name="Argout X."/>
            <person name="Bertrand B."/>
            <person name="de Kochko A."/>
            <person name="Graziosi G."/>
            <person name="Henry R.J."/>
            <person name="Jayarama X."/>
            <person name="Ming R."/>
            <person name="Nagai C."/>
            <person name="Rounsley S."/>
            <person name="Sankoff D."/>
            <person name="Giuliano G."/>
            <person name="Albert V.A."/>
            <person name="Wincker P."/>
            <person name="Lashermes P."/>
        </authorList>
    </citation>
    <scope>NUCLEOTIDE SEQUENCE [LARGE SCALE GENOMIC DNA]</scope>
    <source>
        <strain evidence="3">cv. DH200-94</strain>
    </source>
</reference>
<gene>
    <name evidence="2" type="ORF">GSCOC_T00020314001</name>
</gene>
<dbReference type="InParanoid" id="A0A068UAL2"/>
<dbReference type="Proteomes" id="UP000295252">
    <property type="component" value="Chromosome IV"/>
</dbReference>
<proteinExistence type="predicted"/>
<dbReference type="Gramene" id="CDP05317">
    <property type="protein sequence ID" value="CDP05317"/>
    <property type="gene ID" value="GSCOC_T00020314001"/>
</dbReference>
<protein>
    <submittedName>
        <fullName evidence="2">Uncharacterized protein</fullName>
    </submittedName>
</protein>
<evidence type="ECO:0000256" key="1">
    <source>
        <dbReference type="SAM" id="MobiDB-lite"/>
    </source>
</evidence>
<organism evidence="2 3">
    <name type="scientific">Coffea canephora</name>
    <name type="common">Robusta coffee</name>
    <dbReference type="NCBI Taxonomy" id="49390"/>
    <lineage>
        <taxon>Eukaryota</taxon>
        <taxon>Viridiplantae</taxon>
        <taxon>Streptophyta</taxon>
        <taxon>Embryophyta</taxon>
        <taxon>Tracheophyta</taxon>
        <taxon>Spermatophyta</taxon>
        <taxon>Magnoliopsida</taxon>
        <taxon>eudicotyledons</taxon>
        <taxon>Gunneridae</taxon>
        <taxon>Pentapetalae</taxon>
        <taxon>asterids</taxon>
        <taxon>lamiids</taxon>
        <taxon>Gentianales</taxon>
        <taxon>Rubiaceae</taxon>
        <taxon>Ixoroideae</taxon>
        <taxon>Gardenieae complex</taxon>
        <taxon>Bertiereae - Coffeeae clade</taxon>
        <taxon>Coffeeae</taxon>
        <taxon>Coffea</taxon>
    </lineage>
</organism>
<feature type="region of interest" description="Disordered" evidence="1">
    <location>
        <begin position="1"/>
        <end position="29"/>
    </location>
</feature>
<sequence length="66" mass="7248">MVPKSPVKVLVQGQELHDKSSGSGGWRPEQQIASFDSVGKMSDSVGTLQQLKVPHEFVEMFKTESC</sequence>
<evidence type="ECO:0000313" key="2">
    <source>
        <dbReference type="EMBL" id="CDP05317.1"/>
    </source>
</evidence>
<evidence type="ECO:0000313" key="3">
    <source>
        <dbReference type="Proteomes" id="UP000295252"/>
    </source>
</evidence>
<keyword evidence="3" id="KW-1185">Reference proteome</keyword>
<dbReference type="EMBL" id="HG739099">
    <property type="protein sequence ID" value="CDP05317.1"/>
    <property type="molecule type" value="Genomic_DNA"/>
</dbReference>